<keyword evidence="4" id="KW-1185">Reference proteome</keyword>
<evidence type="ECO:0000313" key="3">
    <source>
        <dbReference type="EMBL" id="CAF1551962.1"/>
    </source>
</evidence>
<keyword evidence="1" id="KW-0732">Signal</keyword>
<comment type="caution">
    <text evidence="2">The sequence shown here is derived from an EMBL/GenBank/DDBJ whole genome shotgun (WGS) entry which is preliminary data.</text>
</comment>
<proteinExistence type="predicted"/>
<evidence type="ECO:0000313" key="2">
    <source>
        <dbReference type="EMBL" id="CAF1263506.1"/>
    </source>
</evidence>
<name>A0A815B686_9BILA</name>
<evidence type="ECO:0000313" key="4">
    <source>
        <dbReference type="Proteomes" id="UP000663832"/>
    </source>
</evidence>
<dbReference type="AlphaFoldDB" id="A0A815B686"/>
<feature type="chain" id="PRO_5036411292" evidence="1">
    <location>
        <begin position="26"/>
        <end position="154"/>
    </location>
</feature>
<dbReference type="EMBL" id="CAJNOI010000385">
    <property type="protein sequence ID" value="CAF1263506.1"/>
    <property type="molecule type" value="Genomic_DNA"/>
</dbReference>
<accession>A0A815B686</accession>
<feature type="signal peptide" evidence="1">
    <location>
        <begin position="1"/>
        <end position="25"/>
    </location>
</feature>
<gene>
    <name evidence="2" type="ORF">BJG266_LOCUS30254</name>
    <name evidence="3" type="ORF">QVE165_LOCUS47158</name>
</gene>
<dbReference type="EMBL" id="CAJNOM010000731">
    <property type="protein sequence ID" value="CAF1551962.1"/>
    <property type="molecule type" value="Genomic_DNA"/>
</dbReference>
<reference evidence="2" key="1">
    <citation type="submission" date="2021-02" db="EMBL/GenBank/DDBJ databases">
        <authorList>
            <person name="Nowell W R."/>
        </authorList>
    </citation>
    <scope>NUCLEOTIDE SEQUENCE</scope>
</reference>
<dbReference type="Proteomes" id="UP000663832">
    <property type="component" value="Unassembled WGS sequence"/>
</dbReference>
<sequence>MATHDKLSFLLILCFFGHVMNLCSGFVVPPEDCNKNTYTKEQLDDSCKGKNVKDEQSTICNEYCENVPTIGTSKLPSLLAILGPLAVNKIQVGCVGYCSQENTCLCAPASDALFEEPGKINVAGVNPEQTIFFSTVYIDGKNVALTDILCEDPK</sequence>
<organism evidence="2 5">
    <name type="scientific">Adineta steineri</name>
    <dbReference type="NCBI Taxonomy" id="433720"/>
    <lineage>
        <taxon>Eukaryota</taxon>
        <taxon>Metazoa</taxon>
        <taxon>Spiralia</taxon>
        <taxon>Gnathifera</taxon>
        <taxon>Rotifera</taxon>
        <taxon>Eurotatoria</taxon>
        <taxon>Bdelloidea</taxon>
        <taxon>Adinetida</taxon>
        <taxon>Adinetidae</taxon>
        <taxon>Adineta</taxon>
    </lineage>
</organism>
<evidence type="ECO:0000313" key="5">
    <source>
        <dbReference type="Proteomes" id="UP000663877"/>
    </source>
</evidence>
<protein>
    <submittedName>
        <fullName evidence="2">Uncharacterized protein</fullName>
    </submittedName>
</protein>
<evidence type="ECO:0000256" key="1">
    <source>
        <dbReference type="SAM" id="SignalP"/>
    </source>
</evidence>
<dbReference type="Proteomes" id="UP000663877">
    <property type="component" value="Unassembled WGS sequence"/>
</dbReference>